<evidence type="ECO:0000313" key="1">
    <source>
        <dbReference type="EMBL" id="KXT45223.1"/>
    </source>
</evidence>
<accession>A0A139L1B2</accession>
<comment type="caution">
    <text evidence="1">The sequence shown here is derived from an EMBL/GenBank/DDBJ whole genome shotgun (WGS) entry which is preliminary data.</text>
</comment>
<gene>
    <name evidence="1" type="ORF">HMPREF2531_03722</name>
</gene>
<organism evidence="1">
    <name type="scientific">Bacteroides intestinalis</name>
    <dbReference type="NCBI Taxonomy" id="329854"/>
    <lineage>
        <taxon>Bacteria</taxon>
        <taxon>Pseudomonadati</taxon>
        <taxon>Bacteroidota</taxon>
        <taxon>Bacteroidia</taxon>
        <taxon>Bacteroidales</taxon>
        <taxon>Bacteroidaceae</taxon>
        <taxon>Bacteroides</taxon>
    </lineage>
</organism>
<evidence type="ECO:0000313" key="2">
    <source>
        <dbReference type="Proteomes" id="UP000070319"/>
    </source>
</evidence>
<dbReference type="EMBL" id="LTDF01000138">
    <property type="protein sequence ID" value="KXT45223.1"/>
    <property type="molecule type" value="Genomic_DNA"/>
</dbReference>
<sequence>MENKKYLNDLDVWETKQILEGSKICTLYNVSSEFFRTDQENINLTITKQ</sequence>
<dbReference type="AlphaFoldDB" id="A0A139L1B2"/>
<protein>
    <submittedName>
        <fullName evidence="1">Uncharacterized protein</fullName>
    </submittedName>
</protein>
<reference evidence="1 2" key="1">
    <citation type="submission" date="2016-02" db="EMBL/GenBank/DDBJ databases">
        <authorList>
            <person name="Wen L."/>
            <person name="He K."/>
            <person name="Yang H."/>
        </authorList>
    </citation>
    <scope>NUCLEOTIDE SEQUENCE [LARGE SCALE GENOMIC DNA]</scope>
    <source>
        <strain evidence="1 2">KLE1704</strain>
    </source>
</reference>
<dbReference type="Proteomes" id="UP000070319">
    <property type="component" value="Unassembled WGS sequence"/>
</dbReference>
<dbReference type="PATRIC" id="fig|329854.7.peg.3784"/>
<name>A0A139L1B2_9BACE</name>
<proteinExistence type="predicted"/>